<dbReference type="EMBL" id="DACSUM010000146">
    <property type="protein sequence ID" value="HAT3585308.1"/>
    <property type="molecule type" value="Genomic_DNA"/>
</dbReference>
<keyword evidence="1" id="KW-0732">Signal</keyword>
<sequence>MSWSKEIILGCAVFLFSSAVFAEKINCPPVLQDGNKTYRMNVVDVFVGPPEERASLLPDTDEEMVWTLKDSQDYAKAHNTSVFLVCQYNGTHKTATVKVPVTAQKCSAWYGYRKDEFYVSCE</sequence>
<dbReference type="Proteomes" id="UP000867740">
    <property type="component" value="Unassembled WGS sequence"/>
</dbReference>
<comment type="caution">
    <text evidence="3">The sequence shown here is derived from an EMBL/GenBank/DDBJ whole genome shotgun (WGS) entry which is preliminary data.</text>
</comment>
<dbReference type="NCBIfam" id="NF042415">
    <property type="entry name" value="STY0301_fam"/>
    <property type="match status" value="1"/>
</dbReference>
<dbReference type="InterPro" id="IPR049973">
    <property type="entry name" value="STY0301-like"/>
</dbReference>
<evidence type="ECO:0000256" key="1">
    <source>
        <dbReference type="SAM" id="SignalP"/>
    </source>
</evidence>
<dbReference type="EMBL" id="DACSUM010000032">
    <property type="protein sequence ID" value="HAT3583267.1"/>
    <property type="molecule type" value="Genomic_DNA"/>
</dbReference>
<feature type="chain" id="PRO_5040048656" evidence="1">
    <location>
        <begin position="23"/>
        <end position="122"/>
    </location>
</feature>
<evidence type="ECO:0000313" key="4">
    <source>
        <dbReference type="Proteomes" id="UP000867740"/>
    </source>
</evidence>
<dbReference type="RefSeq" id="WP_047373386.1">
    <property type="nucleotide sequence ID" value="NZ_CABMNU010000005.1"/>
</dbReference>
<evidence type="ECO:0000313" key="2">
    <source>
        <dbReference type="EMBL" id="HAT3583267.1"/>
    </source>
</evidence>
<evidence type="ECO:0000313" key="3">
    <source>
        <dbReference type="EMBL" id="HAT3585308.1"/>
    </source>
</evidence>
<protein>
    <submittedName>
        <fullName evidence="3">Uncharacterized protein</fullName>
    </submittedName>
</protein>
<reference evidence="3" key="2">
    <citation type="submission" date="2020-10" db="EMBL/GenBank/DDBJ databases">
        <authorList>
            <consortium name="NCBI Pathogen Detection Project"/>
        </authorList>
    </citation>
    <scope>NUCLEOTIDE SEQUENCE</scope>
    <source>
        <strain evidence="3">CAVp300</strain>
    </source>
</reference>
<name>A0A9P3WHG5_KLUIN</name>
<reference evidence="3" key="1">
    <citation type="journal article" date="2018" name="Genome Biol.">
        <title>SKESA: strategic k-mer extension for scrupulous assemblies.</title>
        <authorList>
            <person name="Souvorov A."/>
            <person name="Agarwala R."/>
            <person name="Lipman D.J."/>
        </authorList>
    </citation>
    <scope>NUCLEOTIDE SEQUENCE</scope>
    <source>
        <strain evidence="3">CAVp300</strain>
    </source>
</reference>
<accession>A0A9P3WHG5</accession>
<feature type="signal peptide" evidence="1">
    <location>
        <begin position="1"/>
        <end position="22"/>
    </location>
</feature>
<dbReference type="AlphaFoldDB" id="A0A9P3WHG5"/>
<proteinExistence type="predicted"/>
<gene>
    <name evidence="2" type="ORF">I8531_003600</name>
    <name evidence="3" type="ORF">I8531_005741</name>
</gene>
<organism evidence="3 4">
    <name type="scientific">Kluyvera intermedia</name>
    <name type="common">Enterobacter intermedius</name>
    <dbReference type="NCBI Taxonomy" id="61648"/>
    <lineage>
        <taxon>Bacteria</taxon>
        <taxon>Pseudomonadati</taxon>
        <taxon>Pseudomonadota</taxon>
        <taxon>Gammaproteobacteria</taxon>
        <taxon>Enterobacterales</taxon>
        <taxon>Enterobacteriaceae</taxon>
        <taxon>Kluyvera</taxon>
    </lineage>
</organism>